<organism evidence="2 3">
    <name type="scientific">Sesamum alatum</name>
    <dbReference type="NCBI Taxonomy" id="300844"/>
    <lineage>
        <taxon>Eukaryota</taxon>
        <taxon>Viridiplantae</taxon>
        <taxon>Streptophyta</taxon>
        <taxon>Embryophyta</taxon>
        <taxon>Tracheophyta</taxon>
        <taxon>Spermatophyta</taxon>
        <taxon>Magnoliopsida</taxon>
        <taxon>eudicotyledons</taxon>
        <taxon>Gunneridae</taxon>
        <taxon>Pentapetalae</taxon>
        <taxon>asterids</taxon>
        <taxon>lamiids</taxon>
        <taxon>Lamiales</taxon>
        <taxon>Pedaliaceae</taxon>
        <taxon>Sesamum</taxon>
    </lineage>
</organism>
<dbReference type="AlphaFoldDB" id="A0AAE1YVB7"/>
<reference evidence="2" key="2">
    <citation type="journal article" date="2024" name="Plant">
        <title>Genomic evolution and insights into agronomic trait innovations of Sesamum species.</title>
        <authorList>
            <person name="Miao H."/>
            <person name="Wang L."/>
            <person name="Qu L."/>
            <person name="Liu H."/>
            <person name="Sun Y."/>
            <person name="Le M."/>
            <person name="Wang Q."/>
            <person name="Wei S."/>
            <person name="Zheng Y."/>
            <person name="Lin W."/>
            <person name="Duan Y."/>
            <person name="Cao H."/>
            <person name="Xiong S."/>
            <person name="Wang X."/>
            <person name="Wei L."/>
            <person name="Li C."/>
            <person name="Ma Q."/>
            <person name="Ju M."/>
            <person name="Zhao R."/>
            <person name="Li G."/>
            <person name="Mu C."/>
            <person name="Tian Q."/>
            <person name="Mei H."/>
            <person name="Zhang T."/>
            <person name="Gao T."/>
            <person name="Zhang H."/>
        </authorList>
    </citation>
    <scope>NUCLEOTIDE SEQUENCE</scope>
    <source>
        <strain evidence="2">3651</strain>
    </source>
</reference>
<dbReference type="Proteomes" id="UP001293254">
    <property type="component" value="Unassembled WGS sequence"/>
</dbReference>
<dbReference type="EMBL" id="JACGWO010000001">
    <property type="protein sequence ID" value="KAK4437215.1"/>
    <property type="molecule type" value="Genomic_DNA"/>
</dbReference>
<name>A0AAE1YVB7_9LAMI</name>
<feature type="region of interest" description="Disordered" evidence="1">
    <location>
        <begin position="16"/>
        <end position="62"/>
    </location>
</feature>
<protein>
    <submittedName>
        <fullName evidence="2">Uncharacterized protein</fullName>
    </submittedName>
</protein>
<comment type="caution">
    <text evidence="2">The sequence shown here is derived from an EMBL/GenBank/DDBJ whole genome shotgun (WGS) entry which is preliminary data.</text>
</comment>
<evidence type="ECO:0000256" key="1">
    <source>
        <dbReference type="SAM" id="MobiDB-lite"/>
    </source>
</evidence>
<sequence>MGSLKCALSSPPTLANYWTKVPIRPPENSDPTEHPSEHQTSTNTSASPFSIHPASTSPTKNYATAATKAGEFSYKQKLLASSQHVYFPTRIKDWELVLSNDYTPRQTSMENLPSINFPE</sequence>
<feature type="compositionally biased region" description="Polar residues" evidence="1">
    <location>
        <begin position="38"/>
        <end position="62"/>
    </location>
</feature>
<accession>A0AAE1YVB7</accession>
<gene>
    <name evidence="2" type="ORF">Salat_0055400</name>
</gene>
<reference evidence="2" key="1">
    <citation type="submission" date="2020-06" db="EMBL/GenBank/DDBJ databases">
        <authorList>
            <person name="Li T."/>
            <person name="Hu X."/>
            <person name="Zhang T."/>
            <person name="Song X."/>
            <person name="Zhang H."/>
            <person name="Dai N."/>
            <person name="Sheng W."/>
            <person name="Hou X."/>
            <person name="Wei L."/>
        </authorList>
    </citation>
    <scope>NUCLEOTIDE SEQUENCE</scope>
    <source>
        <strain evidence="2">3651</strain>
        <tissue evidence="2">Leaf</tissue>
    </source>
</reference>
<evidence type="ECO:0000313" key="3">
    <source>
        <dbReference type="Proteomes" id="UP001293254"/>
    </source>
</evidence>
<proteinExistence type="predicted"/>
<evidence type="ECO:0000313" key="2">
    <source>
        <dbReference type="EMBL" id="KAK4437215.1"/>
    </source>
</evidence>
<keyword evidence="3" id="KW-1185">Reference proteome</keyword>